<reference evidence="2 3" key="1">
    <citation type="submission" date="2021-10" db="EMBL/GenBank/DDBJ databases">
        <title>Streptomyces gossypii sp. nov., isolated from soil collected from cotton field.</title>
        <authorList>
            <person name="Ge X."/>
            <person name="Chen X."/>
            <person name="Liu W."/>
        </authorList>
    </citation>
    <scope>NUCLEOTIDE SEQUENCE [LARGE SCALE GENOMIC DNA]</scope>
    <source>
        <strain evidence="2 3">N2-109</strain>
    </source>
</reference>
<evidence type="ECO:0000256" key="1">
    <source>
        <dbReference type="SAM" id="MobiDB-lite"/>
    </source>
</evidence>
<dbReference type="EMBL" id="JAJAGO010000017">
    <property type="protein sequence ID" value="MCT2593920.1"/>
    <property type="molecule type" value="Genomic_DNA"/>
</dbReference>
<sequence length="163" mass="18229">MTQFLAELGQPEARNIAWSSERYRTTFLSDSPESDTWEDRLALTWAVQIEIDSDADPEDAGTHAPGPHGSHAYDATFEDEDEDWERIRERVLVIAGTAYGPRVDLAPLVLAEGVLSVDTSIFEGMVALDLGLLEFPDDVPLIDGVLARCREQGLRTNWKEPDW</sequence>
<gene>
    <name evidence="2" type="ORF">LHJ74_29115</name>
</gene>
<name>A0ABT2K308_9ACTN</name>
<comment type="caution">
    <text evidence="2">The sequence shown here is derived from an EMBL/GenBank/DDBJ whole genome shotgun (WGS) entry which is preliminary data.</text>
</comment>
<keyword evidence="3" id="KW-1185">Reference proteome</keyword>
<dbReference type="RefSeq" id="WP_260221227.1">
    <property type="nucleotide sequence ID" value="NZ_JAJAGO010000017.1"/>
</dbReference>
<dbReference type="Proteomes" id="UP001156389">
    <property type="component" value="Unassembled WGS sequence"/>
</dbReference>
<organism evidence="2 3">
    <name type="scientific">Streptomyces gossypii</name>
    <dbReference type="NCBI Taxonomy" id="2883101"/>
    <lineage>
        <taxon>Bacteria</taxon>
        <taxon>Bacillati</taxon>
        <taxon>Actinomycetota</taxon>
        <taxon>Actinomycetes</taxon>
        <taxon>Kitasatosporales</taxon>
        <taxon>Streptomycetaceae</taxon>
        <taxon>Streptomyces</taxon>
    </lineage>
</organism>
<feature type="region of interest" description="Disordered" evidence="1">
    <location>
        <begin position="55"/>
        <end position="79"/>
    </location>
</feature>
<accession>A0ABT2K308</accession>
<evidence type="ECO:0000313" key="3">
    <source>
        <dbReference type="Proteomes" id="UP001156389"/>
    </source>
</evidence>
<protein>
    <recommendedName>
        <fullName evidence="4">Immunity protein Imm1</fullName>
    </recommendedName>
</protein>
<evidence type="ECO:0008006" key="4">
    <source>
        <dbReference type="Google" id="ProtNLM"/>
    </source>
</evidence>
<evidence type="ECO:0000313" key="2">
    <source>
        <dbReference type="EMBL" id="MCT2593920.1"/>
    </source>
</evidence>
<proteinExistence type="predicted"/>